<comment type="similarity">
    <text evidence="1">Belongs to the class-II pyridine nucleotide-disulfide oxidoreductase family.</text>
</comment>
<evidence type="ECO:0000256" key="2">
    <source>
        <dbReference type="ARBA" id="ARBA00022630"/>
    </source>
</evidence>
<gene>
    <name evidence="8" type="ORF">H9894_09320</name>
</gene>
<dbReference type="Proteomes" id="UP000886752">
    <property type="component" value="Unassembled WGS sequence"/>
</dbReference>
<organism evidence="8 9">
    <name type="scientific">Candidatus Desulfovibrio intestinipullorum</name>
    <dbReference type="NCBI Taxonomy" id="2838536"/>
    <lineage>
        <taxon>Bacteria</taxon>
        <taxon>Pseudomonadati</taxon>
        <taxon>Thermodesulfobacteriota</taxon>
        <taxon>Desulfovibrionia</taxon>
        <taxon>Desulfovibrionales</taxon>
        <taxon>Desulfovibrionaceae</taxon>
        <taxon>Desulfovibrio</taxon>
    </lineage>
</organism>
<sequence>MFDAAVIGGGPAGITAAMYLVRSGCSVILFESLTMGGQILTTDSLENYPGMPRGIKGWELADLFAAHLDGLSLERKTSAVLGIEGSAGAFSLRTSDGEVQARSVVICSGASHRPLGVDGEARLRGRGVSYCAICDGNFFRGRPVAVVGGGNSALEEALYLSKIVSHLYLIHRRDQFRGAEIYQKRVLETPNIEPVLSATVEELHGASDLESITVRDLKTGTLRNLTVDGLFIFVGMQANTDFVPAGVQMERGFIVTDTEMRTSVPGIFAAGDVRAKLCRQVVTAAGDGATAAQAAFLFLEELNAK</sequence>
<evidence type="ECO:0000259" key="7">
    <source>
        <dbReference type="Pfam" id="PF07992"/>
    </source>
</evidence>
<dbReference type="GO" id="GO:0016668">
    <property type="term" value="F:oxidoreductase activity, acting on a sulfur group of donors, NAD(P) as acceptor"/>
    <property type="evidence" value="ECO:0007669"/>
    <property type="project" value="UniProtKB-ARBA"/>
</dbReference>
<feature type="domain" description="FAD/NAD(P)-binding" evidence="7">
    <location>
        <begin position="3"/>
        <end position="288"/>
    </location>
</feature>
<evidence type="ECO:0000256" key="5">
    <source>
        <dbReference type="ARBA" id="ARBA00023157"/>
    </source>
</evidence>
<dbReference type="InterPro" id="IPR023753">
    <property type="entry name" value="FAD/NAD-binding_dom"/>
</dbReference>
<keyword evidence="4" id="KW-0560">Oxidoreductase</keyword>
<dbReference type="PROSITE" id="PS00573">
    <property type="entry name" value="PYRIDINE_REDOX_2"/>
    <property type="match status" value="1"/>
</dbReference>
<proteinExistence type="inferred from homology"/>
<dbReference type="Pfam" id="PF07992">
    <property type="entry name" value="Pyr_redox_2"/>
    <property type="match status" value="1"/>
</dbReference>
<dbReference type="EMBL" id="DXHV01000078">
    <property type="protein sequence ID" value="HIW01368.1"/>
    <property type="molecule type" value="Genomic_DNA"/>
</dbReference>
<keyword evidence="5" id="KW-1015">Disulfide bond</keyword>
<evidence type="ECO:0000313" key="8">
    <source>
        <dbReference type="EMBL" id="HIW01368.1"/>
    </source>
</evidence>
<evidence type="ECO:0000313" key="9">
    <source>
        <dbReference type="Proteomes" id="UP000886752"/>
    </source>
</evidence>
<name>A0A9D1TQ56_9BACT</name>
<dbReference type="InterPro" id="IPR050097">
    <property type="entry name" value="Ferredoxin-NADP_redctase_2"/>
</dbReference>
<evidence type="ECO:0000256" key="6">
    <source>
        <dbReference type="ARBA" id="ARBA00023284"/>
    </source>
</evidence>
<dbReference type="AlphaFoldDB" id="A0A9D1TQ56"/>
<reference evidence="8" key="2">
    <citation type="submission" date="2021-04" db="EMBL/GenBank/DDBJ databases">
        <authorList>
            <person name="Gilroy R."/>
        </authorList>
    </citation>
    <scope>NUCLEOTIDE SEQUENCE</scope>
    <source>
        <strain evidence="8">ChiHecec2B26-446</strain>
    </source>
</reference>
<dbReference type="InterPro" id="IPR036188">
    <property type="entry name" value="FAD/NAD-bd_sf"/>
</dbReference>
<dbReference type="PRINTS" id="PR00469">
    <property type="entry name" value="PNDRDTASEII"/>
</dbReference>
<dbReference type="PRINTS" id="PR00368">
    <property type="entry name" value="FADPNR"/>
</dbReference>
<dbReference type="SUPFAM" id="SSF51905">
    <property type="entry name" value="FAD/NAD(P)-binding domain"/>
    <property type="match status" value="1"/>
</dbReference>
<accession>A0A9D1TQ56</accession>
<evidence type="ECO:0000256" key="4">
    <source>
        <dbReference type="ARBA" id="ARBA00023002"/>
    </source>
</evidence>
<dbReference type="Gene3D" id="3.50.50.60">
    <property type="entry name" value="FAD/NAD(P)-binding domain"/>
    <property type="match status" value="2"/>
</dbReference>
<keyword evidence="2" id="KW-0285">Flavoprotein</keyword>
<dbReference type="InterPro" id="IPR008255">
    <property type="entry name" value="Pyr_nucl-diS_OxRdtase_2_AS"/>
</dbReference>
<keyword evidence="3" id="KW-0274">FAD</keyword>
<keyword evidence="6" id="KW-0676">Redox-active center</keyword>
<evidence type="ECO:0000256" key="3">
    <source>
        <dbReference type="ARBA" id="ARBA00022827"/>
    </source>
</evidence>
<reference evidence="8" key="1">
    <citation type="journal article" date="2021" name="PeerJ">
        <title>Extensive microbial diversity within the chicken gut microbiome revealed by metagenomics and culture.</title>
        <authorList>
            <person name="Gilroy R."/>
            <person name="Ravi A."/>
            <person name="Getino M."/>
            <person name="Pursley I."/>
            <person name="Horton D.L."/>
            <person name="Alikhan N.F."/>
            <person name="Baker D."/>
            <person name="Gharbi K."/>
            <person name="Hall N."/>
            <person name="Watson M."/>
            <person name="Adriaenssens E.M."/>
            <person name="Foster-Nyarko E."/>
            <person name="Jarju S."/>
            <person name="Secka A."/>
            <person name="Antonio M."/>
            <person name="Oren A."/>
            <person name="Chaudhuri R.R."/>
            <person name="La Ragione R."/>
            <person name="Hildebrand F."/>
            <person name="Pallen M.J."/>
        </authorList>
    </citation>
    <scope>NUCLEOTIDE SEQUENCE</scope>
    <source>
        <strain evidence="8">ChiHecec2B26-446</strain>
    </source>
</reference>
<evidence type="ECO:0000256" key="1">
    <source>
        <dbReference type="ARBA" id="ARBA00009333"/>
    </source>
</evidence>
<comment type="caution">
    <text evidence="8">The sequence shown here is derived from an EMBL/GenBank/DDBJ whole genome shotgun (WGS) entry which is preliminary data.</text>
</comment>
<dbReference type="PANTHER" id="PTHR48105">
    <property type="entry name" value="THIOREDOXIN REDUCTASE 1-RELATED-RELATED"/>
    <property type="match status" value="1"/>
</dbReference>
<protein>
    <submittedName>
        <fullName evidence="8">FAD-dependent oxidoreductase</fullName>
    </submittedName>
</protein>